<proteinExistence type="predicted"/>
<reference evidence="2 4" key="1">
    <citation type="submission" date="2015-08" db="EMBL/GenBank/DDBJ databases">
        <title>Genomes of Isolates from Cabo Rojo, PR.</title>
        <authorList>
            <person name="Sanchez-Nieves R.L."/>
            <person name="Montalvo-Rodriguez R."/>
        </authorList>
    </citation>
    <scope>NUCLEOTIDE SEQUENCE [LARGE SCALE GENOMIC DNA]</scope>
    <source>
        <strain evidence="2 4">SL3</strain>
    </source>
</reference>
<keyword evidence="1" id="KW-0472">Membrane</keyword>
<dbReference type="Proteomes" id="UP000037729">
    <property type="component" value="Unassembled WGS sequence"/>
</dbReference>
<evidence type="ECO:0000313" key="3">
    <source>
        <dbReference type="EMBL" id="NLV05221.1"/>
    </source>
</evidence>
<sequence length="73" mass="8279">MSDRLHQIVDLLVAAVIAGTSTFIWSYVLPTGLALTLAGMFAAMYYFSRNPWGSTRGEAYNEWIDDLYNRFLP</sequence>
<dbReference type="PATRIC" id="fig|1705562.3.peg.865"/>
<evidence type="ECO:0000313" key="4">
    <source>
        <dbReference type="Proteomes" id="UP000037729"/>
    </source>
</evidence>
<dbReference type="OrthoDB" id="211365at2157"/>
<evidence type="ECO:0000313" key="2">
    <source>
        <dbReference type="EMBL" id="KOX91693.1"/>
    </source>
</evidence>
<accession>A0A0N0BMY4</accession>
<dbReference type="EMBL" id="WOWB01000001">
    <property type="protein sequence ID" value="NLV05221.1"/>
    <property type="molecule type" value="Genomic_DNA"/>
</dbReference>
<protein>
    <submittedName>
        <fullName evidence="2">Uncharacterized protein</fullName>
    </submittedName>
</protein>
<keyword evidence="1" id="KW-0812">Transmembrane</keyword>
<reference evidence="3" key="2">
    <citation type="submission" date="2019-12" db="EMBL/GenBank/DDBJ databases">
        <title>The whole-genome sequencing of Haloarcula japonica strain pws8.</title>
        <authorList>
            <person name="Verma D.K."/>
            <person name="Gopal K."/>
            <person name="Prasad E.S."/>
        </authorList>
    </citation>
    <scope>NUCLEOTIDE SEQUENCE</scope>
    <source>
        <strain evidence="3">Pws8</strain>
    </source>
</reference>
<name>A0A0N0BMY4_9EURY</name>
<feature type="transmembrane region" description="Helical" evidence="1">
    <location>
        <begin position="31"/>
        <end position="48"/>
    </location>
</feature>
<dbReference type="EMBL" id="LIUF01000007">
    <property type="protein sequence ID" value="KOX91693.1"/>
    <property type="molecule type" value="Genomic_DNA"/>
</dbReference>
<comment type="caution">
    <text evidence="2">The sequence shown here is derived from an EMBL/GenBank/DDBJ whole genome shotgun (WGS) entry which is preliminary data.</text>
</comment>
<dbReference type="RefSeq" id="WP_053969367.1">
    <property type="nucleotide sequence ID" value="NZ_JAWJXX010000021.1"/>
</dbReference>
<gene>
    <name evidence="2" type="ORF">AMS69_17695</name>
    <name evidence="3" type="ORF">GOC83_03590</name>
</gene>
<organism evidence="2 4">
    <name type="scientific">Haloarcula rubripromontorii</name>
    <dbReference type="NCBI Taxonomy" id="1705562"/>
    <lineage>
        <taxon>Archaea</taxon>
        <taxon>Methanobacteriati</taxon>
        <taxon>Methanobacteriota</taxon>
        <taxon>Stenosarchaea group</taxon>
        <taxon>Halobacteria</taxon>
        <taxon>Halobacteriales</taxon>
        <taxon>Haloarculaceae</taxon>
        <taxon>Haloarcula</taxon>
    </lineage>
</organism>
<keyword evidence="1" id="KW-1133">Transmembrane helix</keyword>
<keyword evidence="4" id="KW-1185">Reference proteome</keyword>
<evidence type="ECO:0000256" key="1">
    <source>
        <dbReference type="SAM" id="Phobius"/>
    </source>
</evidence>
<dbReference type="STRING" id="1705562.AMS69_17695"/>
<dbReference type="AlphaFoldDB" id="A0A0N0BMY4"/>
<dbReference type="Proteomes" id="UP000610611">
    <property type="component" value="Unassembled WGS sequence"/>
</dbReference>